<accession>A0ABT0UG28</accession>
<dbReference type="PROSITE" id="PS51257">
    <property type="entry name" value="PROKAR_LIPOPROTEIN"/>
    <property type="match status" value="1"/>
</dbReference>
<dbReference type="RefSeq" id="WP_250917331.1">
    <property type="nucleotide sequence ID" value="NZ_JAMQAW010000002.1"/>
</dbReference>
<gene>
    <name evidence="1" type="ORF">NBG84_01325</name>
</gene>
<evidence type="ECO:0008006" key="3">
    <source>
        <dbReference type="Google" id="ProtNLM"/>
    </source>
</evidence>
<dbReference type="Proteomes" id="UP001431429">
    <property type="component" value="Unassembled WGS sequence"/>
</dbReference>
<protein>
    <recommendedName>
        <fullName evidence="3">Lipoprotein</fullName>
    </recommendedName>
</protein>
<proteinExistence type="predicted"/>
<reference evidence="1" key="1">
    <citation type="submission" date="2022-06" db="EMBL/GenBank/DDBJ databases">
        <title>Genome public.</title>
        <authorList>
            <person name="Sun Q."/>
        </authorList>
    </citation>
    <scope>NUCLEOTIDE SEQUENCE</scope>
    <source>
        <strain evidence="1">CWNU-1</strain>
    </source>
</reference>
<name>A0ABT0UG28_9ACTN</name>
<dbReference type="EMBL" id="JAMQAW010000002">
    <property type="protein sequence ID" value="MCM2386964.1"/>
    <property type="molecule type" value="Genomic_DNA"/>
</dbReference>
<evidence type="ECO:0000313" key="2">
    <source>
        <dbReference type="Proteomes" id="UP001431429"/>
    </source>
</evidence>
<sequence>MTNSLGRGAMAIGVSALLASVLGCGRDAESPPIWTEPKALNSLTRSWVGGTATEVLLIQITQDGAELTGTLNSTELKASSRLDVDQAAFTGTTRSGSITLTFAAGLGIQQSISGTVSEDSMVLNVPNRSGSMESYALKPGSIEQYNTRVADLQAQADSTGGNA</sequence>
<organism evidence="1 2">
    <name type="scientific">Streptomyces albipurpureus</name>
    <dbReference type="NCBI Taxonomy" id="2897419"/>
    <lineage>
        <taxon>Bacteria</taxon>
        <taxon>Bacillati</taxon>
        <taxon>Actinomycetota</taxon>
        <taxon>Actinomycetes</taxon>
        <taxon>Kitasatosporales</taxon>
        <taxon>Streptomycetaceae</taxon>
        <taxon>Streptomyces</taxon>
    </lineage>
</organism>
<keyword evidence="2" id="KW-1185">Reference proteome</keyword>
<comment type="caution">
    <text evidence="1">The sequence shown here is derived from an EMBL/GenBank/DDBJ whole genome shotgun (WGS) entry which is preliminary data.</text>
</comment>
<evidence type="ECO:0000313" key="1">
    <source>
        <dbReference type="EMBL" id="MCM2386964.1"/>
    </source>
</evidence>